<keyword evidence="2" id="KW-0472">Membrane</keyword>
<feature type="transmembrane region" description="Helical" evidence="2">
    <location>
        <begin position="12"/>
        <end position="36"/>
    </location>
</feature>
<accession>C4G8D4</accession>
<dbReference type="eggNOG" id="ENOG5034AQI">
    <property type="taxonomic scope" value="Bacteria"/>
</dbReference>
<protein>
    <submittedName>
        <fullName evidence="3">Uncharacterized protein</fullName>
    </submittedName>
</protein>
<evidence type="ECO:0000256" key="1">
    <source>
        <dbReference type="SAM" id="MobiDB-lite"/>
    </source>
</evidence>
<dbReference type="EMBL" id="ACIP02000001">
    <property type="protein sequence ID" value="EEP28881.1"/>
    <property type="molecule type" value="Genomic_DNA"/>
</dbReference>
<keyword evidence="2" id="KW-0812">Transmembrane</keyword>
<feature type="region of interest" description="Disordered" evidence="1">
    <location>
        <begin position="98"/>
        <end position="126"/>
    </location>
</feature>
<feature type="transmembrane region" description="Helical" evidence="2">
    <location>
        <begin position="48"/>
        <end position="69"/>
    </location>
</feature>
<gene>
    <name evidence="3" type="ORF">GCWU000342_00230</name>
</gene>
<evidence type="ECO:0000313" key="4">
    <source>
        <dbReference type="Proteomes" id="UP000003494"/>
    </source>
</evidence>
<dbReference type="RefSeq" id="WP_006905269.1">
    <property type="nucleotide sequence ID" value="NZ_GG665866.1"/>
</dbReference>
<dbReference type="STRING" id="626523.GCWU000342_00230"/>
<keyword evidence="4" id="KW-1185">Reference proteome</keyword>
<dbReference type="AlphaFoldDB" id="C4G8D4"/>
<feature type="transmembrane region" description="Helical" evidence="2">
    <location>
        <begin position="74"/>
        <end position="93"/>
    </location>
</feature>
<dbReference type="Proteomes" id="UP000003494">
    <property type="component" value="Unassembled WGS sequence"/>
</dbReference>
<evidence type="ECO:0000313" key="3">
    <source>
        <dbReference type="EMBL" id="EEP28881.1"/>
    </source>
</evidence>
<reference evidence="3" key="1">
    <citation type="submission" date="2009-04" db="EMBL/GenBank/DDBJ databases">
        <authorList>
            <person name="Weinstock G."/>
            <person name="Sodergren E."/>
            <person name="Clifton S."/>
            <person name="Fulton L."/>
            <person name="Fulton B."/>
            <person name="Courtney L."/>
            <person name="Fronick C."/>
            <person name="Harrison M."/>
            <person name="Strong C."/>
            <person name="Farmer C."/>
            <person name="Delahaunty K."/>
            <person name="Markovic C."/>
            <person name="Hall O."/>
            <person name="Minx P."/>
            <person name="Tomlinson C."/>
            <person name="Mitreva M."/>
            <person name="Nelson J."/>
            <person name="Hou S."/>
            <person name="Wollam A."/>
            <person name="Pepin K.H."/>
            <person name="Johnson M."/>
            <person name="Bhonagiri V."/>
            <person name="Nash W.E."/>
            <person name="Warren W."/>
            <person name="Chinwalla A."/>
            <person name="Mardis E.R."/>
            <person name="Wilson R.K."/>
        </authorList>
    </citation>
    <scope>NUCLEOTIDE SEQUENCE [LARGE SCALE GENOMIC DNA]</scope>
    <source>
        <strain evidence="3">DSM 14600</strain>
    </source>
</reference>
<sequence length="126" mass="14233">MKKYFHQYTPILVLLGIALFFFLTGSGFDLILKAVWNHISGFEMDDMGGYTLLFSTPLIAVGFFFSLLLRGLSLLLLITSGITFCVITFVHLYRNSHTSRASDEEDSLKNDRDSTSSREDPTQQNP</sequence>
<proteinExistence type="predicted"/>
<organism evidence="3 4">
    <name type="scientific">Shuttleworthella satelles DSM 14600</name>
    <dbReference type="NCBI Taxonomy" id="626523"/>
    <lineage>
        <taxon>Bacteria</taxon>
        <taxon>Bacillati</taxon>
        <taxon>Bacillota</taxon>
        <taxon>Clostridia</taxon>
        <taxon>Lachnospirales</taxon>
        <taxon>Lachnospiraceae</taxon>
        <taxon>Shuttleworthella</taxon>
    </lineage>
</organism>
<feature type="compositionally biased region" description="Basic and acidic residues" evidence="1">
    <location>
        <begin position="107"/>
        <end position="126"/>
    </location>
</feature>
<name>C4G8D4_9FIRM</name>
<evidence type="ECO:0000256" key="2">
    <source>
        <dbReference type="SAM" id="Phobius"/>
    </source>
</evidence>
<comment type="caution">
    <text evidence="3">The sequence shown here is derived from an EMBL/GenBank/DDBJ whole genome shotgun (WGS) entry which is preliminary data.</text>
</comment>
<keyword evidence="2" id="KW-1133">Transmembrane helix</keyword>
<dbReference type="HOGENOM" id="CLU_1980067_0_0_9"/>